<gene>
    <name evidence="5" type="ordered locus">AM1_4653</name>
</gene>
<dbReference type="KEGG" id="amr:AM1_4653"/>
<dbReference type="Pfam" id="PF12770">
    <property type="entry name" value="CHAT"/>
    <property type="match status" value="1"/>
</dbReference>
<dbReference type="Gene3D" id="1.25.40.10">
    <property type="entry name" value="Tetratricopeptide repeat domain"/>
    <property type="match status" value="2"/>
</dbReference>
<organism evidence="5 6">
    <name type="scientific">Acaryochloris marina (strain MBIC 11017)</name>
    <dbReference type="NCBI Taxonomy" id="329726"/>
    <lineage>
        <taxon>Bacteria</taxon>
        <taxon>Bacillati</taxon>
        <taxon>Cyanobacteriota</taxon>
        <taxon>Cyanophyceae</taxon>
        <taxon>Acaryochloridales</taxon>
        <taxon>Acaryochloridaceae</taxon>
        <taxon>Acaryochloris</taxon>
    </lineage>
</organism>
<proteinExistence type="predicted"/>
<dbReference type="PROSITE" id="PS50005">
    <property type="entry name" value="TPR"/>
    <property type="match status" value="4"/>
</dbReference>
<name>B0C0D6_ACAM1</name>
<dbReference type="SMART" id="SM00028">
    <property type="entry name" value="TPR"/>
    <property type="match status" value="5"/>
</dbReference>
<keyword evidence="6" id="KW-1185">Reference proteome</keyword>
<keyword evidence="1" id="KW-0677">Repeat</keyword>
<sequence length="826" mass="93274">MTSPDFSDSLTWLEQAKTYLQQNQYIDALNCIHQGLALTPRNADAWLQCGNVLQKLGFYGEAITANHNAQRLFGSPEAKLKMIPLESLLAKAEGKPEAPPMPVKTEAVPPATADAISGKDYDFWQKRALACTKAKDFDAALAAYDKVLAFKPNHAQAWYQRGLVLFNLQRSEDAIASFDQALEHQPDLYQAWNNRASILIQLGNFKDAIHSYEQALRWTDKQLWQAWDDLGMAMLHLQGADAGIAIWNQGIDALWCDADDYALGCGSLHQRKGDFQAQQAWQDPSPTKMWKAAKLSYLRALDLLDFQTFPQHHLTIWQSLLQVRFHLQETAAVHSMLLEGAIKLQTIKRDVNLSPEQDRKLEEQFAGFQQMQVDWLVQQNQLKDAILWAERCKDRTLGYWQSGPDHDPVQHQYTDLTLLLNPQRAILYWHLSPAHLYTFILKSNQDPVLFCAHSLESESAHLTDLDTALIDQHFCLQLWQKNWDKAQHLSQKNSDSVLGLGANFWLKGQGVQLLTQLKEILAIEALCQNALSGIQELILVRPEQWRHLPMAALFPEEISITLLPSLHIGLNLLTAKSSPQDHLLTIVPPQGSNEEKDNNLTELETLAIARSYRQHIQLGGLQLTQKTVLAALKVSGGSIHFTGVTATNRSTLPLPAWVLANGQQLTLKDLFALDWQSYATVCLSGGPQNLKPLPGSIPDLETCLLSLGVQHVLNSLWEVNHCSRIMLMTQVHHLLHQNGNPVHALRQAQHWLRNLTYRHAIQWWITLGNTLELDSSQKNTLERIEAELQAAAQESGQDVCPFSHPWYWVGFTISGNFPEMLVWNEA</sequence>
<evidence type="ECO:0000313" key="6">
    <source>
        <dbReference type="Proteomes" id="UP000000268"/>
    </source>
</evidence>
<dbReference type="InterPro" id="IPR019734">
    <property type="entry name" value="TPR_rpt"/>
</dbReference>
<dbReference type="EMBL" id="CP000828">
    <property type="protein sequence ID" value="ABW29628.1"/>
    <property type="molecule type" value="Genomic_DNA"/>
</dbReference>
<dbReference type="eggNOG" id="COG4995">
    <property type="taxonomic scope" value="Bacteria"/>
</dbReference>
<reference evidence="5 6" key="1">
    <citation type="journal article" date="2008" name="Proc. Natl. Acad. Sci. U.S.A.">
        <title>Niche adaptation and genome expansion in the chlorophyll d-producing cyanobacterium Acaryochloris marina.</title>
        <authorList>
            <person name="Swingley W.D."/>
            <person name="Chen M."/>
            <person name="Cheung P.C."/>
            <person name="Conrad A.L."/>
            <person name="Dejesa L.C."/>
            <person name="Hao J."/>
            <person name="Honchak B.M."/>
            <person name="Karbach L.E."/>
            <person name="Kurdoglu A."/>
            <person name="Lahiri S."/>
            <person name="Mastrian S.D."/>
            <person name="Miyashita H."/>
            <person name="Page L."/>
            <person name="Ramakrishna P."/>
            <person name="Satoh S."/>
            <person name="Sattley W.M."/>
            <person name="Shimada Y."/>
            <person name="Taylor H.L."/>
            <person name="Tomo T."/>
            <person name="Tsuchiya T."/>
            <person name="Wang Z.T."/>
            <person name="Raymond J."/>
            <person name="Mimuro M."/>
            <person name="Blankenship R.E."/>
            <person name="Touchman J.W."/>
        </authorList>
    </citation>
    <scope>NUCLEOTIDE SEQUENCE [LARGE SCALE GENOMIC DNA]</scope>
    <source>
        <strain evidence="6">MBIC 11017</strain>
    </source>
</reference>
<dbReference type="eggNOG" id="COG0457">
    <property type="taxonomic scope" value="Bacteria"/>
</dbReference>
<feature type="domain" description="CHAT" evidence="4">
    <location>
        <begin position="513"/>
        <end position="816"/>
    </location>
</feature>
<dbReference type="InterPro" id="IPR011990">
    <property type="entry name" value="TPR-like_helical_dom_sf"/>
</dbReference>
<dbReference type="Proteomes" id="UP000000268">
    <property type="component" value="Chromosome"/>
</dbReference>
<dbReference type="InterPro" id="IPR013105">
    <property type="entry name" value="TPR_2"/>
</dbReference>
<evidence type="ECO:0000313" key="5">
    <source>
        <dbReference type="EMBL" id="ABW29628.1"/>
    </source>
</evidence>
<keyword evidence="2 3" id="KW-0802">TPR repeat</keyword>
<feature type="repeat" description="TPR" evidence="3">
    <location>
        <begin position="9"/>
        <end position="42"/>
    </location>
</feature>
<evidence type="ECO:0000259" key="4">
    <source>
        <dbReference type="Pfam" id="PF12770"/>
    </source>
</evidence>
<evidence type="ECO:0000256" key="2">
    <source>
        <dbReference type="ARBA" id="ARBA00022803"/>
    </source>
</evidence>
<protein>
    <recommendedName>
        <fullName evidence="4">CHAT domain-containing protein</fullName>
    </recommendedName>
</protein>
<dbReference type="STRING" id="329726.AM1_4653"/>
<dbReference type="PROSITE" id="PS50293">
    <property type="entry name" value="TPR_REGION"/>
    <property type="match status" value="1"/>
</dbReference>
<feature type="repeat" description="TPR" evidence="3">
    <location>
        <begin position="155"/>
        <end position="188"/>
    </location>
</feature>
<accession>B0C0D6</accession>
<dbReference type="Pfam" id="PF13371">
    <property type="entry name" value="TPR_9"/>
    <property type="match status" value="1"/>
</dbReference>
<dbReference type="Pfam" id="PF07719">
    <property type="entry name" value="TPR_2"/>
    <property type="match status" value="1"/>
</dbReference>
<dbReference type="OrthoDB" id="530069at2"/>
<dbReference type="PANTHER" id="PTHR44943:SF8">
    <property type="entry name" value="TPR REPEAT-CONTAINING PROTEIN MJ0263"/>
    <property type="match status" value="1"/>
</dbReference>
<evidence type="ECO:0000256" key="3">
    <source>
        <dbReference type="PROSITE-ProRule" id="PRU00339"/>
    </source>
</evidence>
<dbReference type="InterPro" id="IPR051685">
    <property type="entry name" value="Ycf3/AcsC/BcsC/TPR_MFPF"/>
</dbReference>
<feature type="repeat" description="TPR" evidence="3">
    <location>
        <begin position="121"/>
        <end position="154"/>
    </location>
</feature>
<dbReference type="AlphaFoldDB" id="B0C0D6"/>
<dbReference type="InterPro" id="IPR024983">
    <property type="entry name" value="CHAT_dom"/>
</dbReference>
<dbReference type="PANTHER" id="PTHR44943">
    <property type="entry name" value="CELLULOSE SYNTHASE OPERON PROTEIN C"/>
    <property type="match status" value="1"/>
</dbReference>
<dbReference type="SUPFAM" id="SSF48452">
    <property type="entry name" value="TPR-like"/>
    <property type="match status" value="1"/>
</dbReference>
<dbReference type="RefSeq" id="WP_012164930.1">
    <property type="nucleotide sequence ID" value="NC_009925.1"/>
</dbReference>
<dbReference type="Pfam" id="PF13414">
    <property type="entry name" value="TPR_11"/>
    <property type="match status" value="1"/>
</dbReference>
<dbReference type="HOGENOM" id="CLU_003728_15_0_3"/>
<feature type="repeat" description="TPR" evidence="3">
    <location>
        <begin position="189"/>
        <end position="222"/>
    </location>
</feature>
<evidence type="ECO:0000256" key="1">
    <source>
        <dbReference type="ARBA" id="ARBA00022737"/>
    </source>
</evidence>